<keyword evidence="2" id="KW-0732">Signal</keyword>
<sequence>MATALVAFITPPSSLAATVHPSGTLNTSAHGQAEPSPTSAAPPFLMAARSAGSSRGPMSRCGVGVSTR</sequence>
<feature type="compositionally biased region" description="Polar residues" evidence="1">
    <location>
        <begin position="16"/>
        <end position="39"/>
    </location>
</feature>
<reference evidence="3" key="2">
    <citation type="journal article" date="2015" name="Data Brief">
        <title>Shoot transcriptome of the giant reed, Arundo donax.</title>
        <authorList>
            <person name="Barrero R.A."/>
            <person name="Guerrero F.D."/>
            <person name="Moolhuijzen P."/>
            <person name="Goolsby J.A."/>
            <person name="Tidwell J."/>
            <person name="Bellgard S.E."/>
            <person name="Bellgard M.I."/>
        </authorList>
    </citation>
    <scope>NUCLEOTIDE SEQUENCE</scope>
    <source>
        <tissue evidence="3">Shoot tissue taken approximately 20 cm above the soil surface</tissue>
    </source>
</reference>
<evidence type="ECO:0000313" key="3">
    <source>
        <dbReference type="EMBL" id="JAD80892.1"/>
    </source>
</evidence>
<dbReference type="AlphaFoldDB" id="A0A0A9DAW7"/>
<reference evidence="3" key="1">
    <citation type="submission" date="2014-09" db="EMBL/GenBank/DDBJ databases">
        <authorList>
            <person name="Magalhaes I.L.F."/>
            <person name="Oliveira U."/>
            <person name="Santos F.R."/>
            <person name="Vidigal T.H.D.A."/>
            <person name="Brescovit A.D."/>
            <person name="Santos A.J."/>
        </authorList>
    </citation>
    <scope>NUCLEOTIDE SEQUENCE</scope>
    <source>
        <tissue evidence="3">Shoot tissue taken approximately 20 cm above the soil surface</tissue>
    </source>
</reference>
<feature type="region of interest" description="Disordered" evidence="1">
    <location>
        <begin position="16"/>
        <end position="68"/>
    </location>
</feature>
<organism evidence="3">
    <name type="scientific">Arundo donax</name>
    <name type="common">Giant reed</name>
    <name type="synonym">Donax arundinaceus</name>
    <dbReference type="NCBI Taxonomy" id="35708"/>
    <lineage>
        <taxon>Eukaryota</taxon>
        <taxon>Viridiplantae</taxon>
        <taxon>Streptophyta</taxon>
        <taxon>Embryophyta</taxon>
        <taxon>Tracheophyta</taxon>
        <taxon>Spermatophyta</taxon>
        <taxon>Magnoliopsida</taxon>
        <taxon>Liliopsida</taxon>
        <taxon>Poales</taxon>
        <taxon>Poaceae</taxon>
        <taxon>PACMAD clade</taxon>
        <taxon>Arundinoideae</taxon>
        <taxon>Arundineae</taxon>
        <taxon>Arundo</taxon>
    </lineage>
</organism>
<evidence type="ECO:0008006" key="4">
    <source>
        <dbReference type="Google" id="ProtNLM"/>
    </source>
</evidence>
<evidence type="ECO:0000256" key="1">
    <source>
        <dbReference type="SAM" id="MobiDB-lite"/>
    </source>
</evidence>
<dbReference type="EMBL" id="GBRH01217003">
    <property type="protein sequence ID" value="JAD80892.1"/>
    <property type="molecule type" value="Transcribed_RNA"/>
</dbReference>
<accession>A0A0A9DAW7</accession>
<name>A0A0A9DAW7_ARUDO</name>
<evidence type="ECO:0000256" key="2">
    <source>
        <dbReference type="SAM" id="SignalP"/>
    </source>
</evidence>
<proteinExistence type="predicted"/>
<feature type="signal peptide" evidence="2">
    <location>
        <begin position="1"/>
        <end position="16"/>
    </location>
</feature>
<feature type="chain" id="PRO_5002063777" description="Secreted protein" evidence="2">
    <location>
        <begin position="17"/>
        <end position="68"/>
    </location>
</feature>
<protein>
    <recommendedName>
        <fullName evidence="4">Secreted protein</fullName>
    </recommendedName>
</protein>